<dbReference type="AlphaFoldDB" id="A0A645J2G0"/>
<dbReference type="GO" id="GO:0016787">
    <property type="term" value="F:hydrolase activity"/>
    <property type="evidence" value="ECO:0007669"/>
    <property type="project" value="UniProtKB-KW"/>
</dbReference>
<comment type="caution">
    <text evidence="1">The sequence shown here is derived from an EMBL/GenBank/DDBJ whole genome shotgun (WGS) entry which is preliminary data.</text>
</comment>
<protein>
    <submittedName>
        <fullName evidence="1">Adenosylhomocysteinase</fullName>
        <ecNumber evidence="1">3.3.1.1</ecNumber>
    </submittedName>
</protein>
<proteinExistence type="predicted"/>
<name>A0A645J2G0_9ZZZZ</name>
<dbReference type="EMBL" id="VSSQ01128673">
    <property type="protein sequence ID" value="MPN57302.1"/>
    <property type="molecule type" value="Genomic_DNA"/>
</dbReference>
<reference evidence="1" key="1">
    <citation type="submission" date="2019-08" db="EMBL/GenBank/DDBJ databases">
        <authorList>
            <person name="Kucharzyk K."/>
            <person name="Murdoch R.W."/>
            <person name="Higgins S."/>
            <person name="Loffler F."/>
        </authorList>
    </citation>
    <scope>NUCLEOTIDE SEQUENCE</scope>
</reference>
<dbReference type="Pfam" id="PF05221">
    <property type="entry name" value="AdoHcyase"/>
    <property type="match status" value="1"/>
</dbReference>
<dbReference type="Gene3D" id="3.40.50.1480">
    <property type="entry name" value="Adenosylhomocysteinase-like"/>
    <property type="match status" value="1"/>
</dbReference>
<organism evidence="1">
    <name type="scientific">bioreactor metagenome</name>
    <dbReference type="NCBI Taxonomy" id="1076179"/>
    <lineage>
        <taxon>unclassified sequences</taxon>
        <taxon>metagenomes</taxon>
        <taxon>ecological metagenomes</taxon>
    </lineage>
</organism>
<dbReference type="EC" id="3.3.1.1" evidence="1"/>
<dbReference type="SUPFAM" id="SSF52283">
    <property type="entry name" value="Formate/glycerate dehydrogenase catalytic domain-like"/>
    <property type="match status" value="1"/>
</dbReference>
<accession>A0A645J2G0</accession>
<keyword evidence="1" id="KW-0378">Hydrolase</keyword>
<sequence length="63" mass="7092">MSFGIQALCARYVADHRGQLEPKLYAVPAEIDREVAMRKLDALGVKIDRLSAEQEAYLLSWNA</sequence>
<evidence type="ECO:0000313" key="1">
    <source>
        <dbReference type="EMBL" id="MPN57302.1"/>
    </source>
</evidence>
<gene>
    <name evidence="1" type="primary">ahcY_32</name>
    <name evidence="1" type="ORF">SDC9_204996</name>
</gene>
<dbReference type="InterPro" id="IPR000043">
    <property type="entry name" value="Adenosylhomocysteinase-like"/>
</dbReference>
<dbReference type="InterPro" id="IPR042172">
    <property type="entry name" value="Adenosylhomocyst_ase-like_sf"/>
</dbReference>